<dbReference type="Proteomes" id="UP000276899">
    <property type="component" value="Chromosome"/>
</dbReference>
<dbReference type="PANTHER" id="PTHR48107">
    <property type="entry name" value="NADPH-DEPENDENT ALDEHYDE REDUCTASE-LIKE PROTEIN, CHLOROPLASTIC-RELATED"/>
    <property type="match status" value="1"/>
</dbReference>
<accession>A0A3S4SJG0</accession>
<dbReference type="InterPro" id="IPR002347">
    <property type="entry name" value="SDR_fam"/>
</dbReference>
<gene>
    <name evidence="3" type="primary">pldh-t</name>
    <name evidence="3" type="ORF">NCTC11923_00723</name>
</gene>
<dbReference type="EC" id="1.1.1.107" evidence="3"/>
<proteinExistence type="inferred from homology"/>
<dbReference type="Gene3D" id="3.40.50.720">
    <property type="entry name" value="NAD(P)-binding Rossmann-like Domain"/>
    <property type="match status" value="1"/>
</dbReference>
<keyword evidence="2 3" id="KW-0560">Oxidoreductase</keyword>
<evidence type="ECO:0000256" key="2">
    <source>
        <dbReference type="ARBA" id="ARBA00023002"/>
    </source>
</evidence>
<dbReference type="RefSeq" id="WP_084500510.1">
    <property type="nucleotide sequence ID" value="NZ_LR134363.1"/>
</dbReference>
<dbReference type="PANTHER" id="PTHR48107:SF7">
    <property type="entry name" value="RE15974P"/>
    <property type="match status" value="1"/>
</dbReference>
<keyword evidence="4" id="KW-1185">Reference proteome</keyword>
<dbReference type="InterPro" id="IPR036291">
    <property type="entry name" value="NAD(P)-bd_dom_sf"/>
</dbReference>
<dbReference type="AlphaFoldDB" id="A0A3S4SJG0"/>
<dbReference type="InterPro" id="IPR020904">
    <property type="entry name" value="Sc_DH/Rdtase_CS"/>
</dbReference>
<dbReference type="PROSITE" id="PS00061">
    <property type="entry name" value="ADH_SHORT"/>
    <property type="match status" value="1"/>
</dbReference>
<dbReference type="STRING" id="1278298.GCA_000428685_00246"/>
<sequence>MSNVAHHRIPDLADATVAPNLLHPLARDQLPLAGRTVLITGVSRRQGIGHAIACRAAAYGASIIAHHYAPHDTAQSWGADDIDAVMESIGTHVTDGERLTSIHADLAAPGEPQRLMEAATKAHGHIDALVCNQAMSEPDGPLGNLTEEVLDQHWRVDARASILLAQAFASQEAFASGTATAGGVIVFLTSGQAQGPMPGEIAYAAAKAAIAGVTLTIADQLADARIRVNTVNPGPVDTGYLTEEVFATIAGMFPFGRYGEPDDAARLITWLLTDEARWITGQVINSEGGFARWRR</sequence>
<name>A0A3S4SJG0_9ACTO</name>
<dbReference type="PRINTS" id="PR00081">
    <property type="entry name" value="GDHRDH"/>
</dbReference>
<dbReference type="KEGG" id="asla:NCTC11923_00723"/>
<dbReference type="SUPFAM" id="SSF51735">
    <property type="entry name" value="NAD(P)-binding Rossmann-fold domains"/>
    <property type="match status" value="1"/>
</dbReference>
<evidence type="ECO:0000313" key="4">
    <source>
        <dbReference type="Proteomes" id="UP000276899"/>
    </source>
</evidence>
<dbReference type="Pfam" id="PF13561">
    <property type="entry name" value="adh_short_C2"/>
    <property type="match status" value="1"/>
</dbReference>
<dbReference type="EMBL" id="LR134363">
    <property type="protein sequence ID" value="VEG74103.1"/>
    <property type="molecule type" value="Genomic_DNA"/>
</dbReference>
<evidence type="ECO:0000313" key="3">
    <source>
        <dbReference type="EMBL" id="VEG74103.1"/>
    </source>
</evidence>
<protein>
    <submittedName>
        <fullName evidence="3">Pyridoxal 4-dehydrogenase</fullName>
        <ecNumber evidence="3">1.1.1.107</ecNumber>
    </submittedName>
</protein>
<comment type="similarity">
    <text evidence="1">Belongs to the short-chain dehydrogenases/reductases (SDR) family.</text>
</comment>
<dbReference type="GO" id="GO:0050235">
    <property type="term" value="F:pyridoxal 4-dehydrogenase activity"/>
    <property type="evidence" value="ECO:0007669"/>
    <property type="project" value="UniProtKB-EC"/>
</dbReference>
<reference evidence="3 4" key="1">
    <citation type="submission" date="2018-12" db="EMBL/GenBank/DDBJ databases">
        <authorList>
            <consortium name="Pathogen Informatics"/>
        </authorList>
    </citation>
    <scope>NUCLEOTIDE SEQUENCE [LARGE SCALE GENOMIC DNA]</scope>
    <source>
        <strain evidence="3 4">NCTC11923</strain>
    </source>
</reference>
<evidence type="ECO:0000256" key="1">
    <source>
        <dbReference type="ARBA" id="ARBA00006484"/>
    </source>
</evidence>
<organism evidence="3 4">
    <name type="scientific">Actinomyces slackii</name>
    <dbReference type="NCBI Taxonomy" id="52774"/>
    <lineage>
        <taxon>Bacteria</taxon>
        <taxon>Bacillati</taxon>
        <taxon>Actinomycetota</taxon>
        <taxon>Actinomycetes</taxon>
        <taxon>Actinomycetales</taxon>
        <taxon>Actinomycetaceae</taxon>
        <taxon>Actinomyces</taxon>
    </lineage>
</organism>
<dbReference type="NCBIfam" id="NF009389">
    <property type="entry name" value="PRK12748.1"/>
    <property type="match status" value="1"/>
</dbReference>